<dbReference type="PROSITE" id="PS50404">
    <property type="entry name" value="GST_NTER"/>
    <property type="match status" value="1"/>
</dbReference>
<dbReference type="CDD" id="cd03203">
    <property type="entry name" value="GST_C_Lambda"/>
    <property type="match status" value="1"/>
</dbReference>
<evidence type="ECO:0000259" key="1">
    <source>
        <dbReference type="PROSITE" id="PS50404"/>
    </source>
</evidence>
<dbReference type="SUPFAM" id="SSF47616">
    <property type="entry name" value="GST C-terminal domain-like"/>
    <property type="match status" value="2"/>
</dbReference>
<evidence type="ECO:0000313" key="3">
    <source>
        <dbReference type="Proteomes" id="UP000015106"/>
    </source>
</evidence>
<feature type="domain" description="GST N-terminal" evidence="1">
    <location>
        <begin position="46"/>
        <end position="125"/>
    </location>
</feature>
<dbReference type="Proteomes" id="UP000015106">
    <property type="component" value="Chromosome 4"/>
</dbReference>
<keyword evidence="3" id="KW-1185">Reference proteome</keyword>
<name>A0A8R7U7J1_TRIUA</name>
<proteinExistence type="predicted"/>
<reference evidence="2" key="3">
    <citation type="submission" date="2022-06" db="UniProtKB">
        <authorList>
            <consortium name="EnsemblPlants"/>
        </authorList>
    </citation>
    <scope>IDENTIFICATION</scope>
</reference>
<dbReference type="InterPro" id="IPR004045">
    <property type="entry name" value="Glutathione_S-Trfase_N"/>
</dbReference>
<dbReference type="InterPro" id="IPR036282">
    <property type="entry name" value="Glutathione-S-Trfase_C_sf"/>
</dbReference>
<dbReference type="Gramene" id="TuG1812G0400002371.01.T03">
    <property type="protein sequence ID" value="TuG1812G0400002371.01.T03"/>
    <property type="gene ID" value="TuG1812G0400002371.01"/>
</dbReference>
<reference evidence="3" key="1">
    <citation type="journal article" date="2013" name="Nature">
        <title>Draft genome of the wheat A-genome progenitor Triticum urartu.</title>
        <authorList>
            <person name="Ling H.Q."/>
            <person name="Zhao S."/>
            <person name="Liu D."/>
            <person name="Wang J."/>
            <person name="Sun H."/>
            <person name="Zhang C."/>
            <person name="Fan H."/>
            <person name="Li D."/>
            <person name="Dong L."/>
            <person name="Tao Y."/>
            <person name="Gao C."/>
            <person name="Wu H."/>
            <person name="Li Y."/>
            <person name="Cui Y."/>
            <person name="Guo X."/>
            <person name="Zheng S."/>
            <person name="Wang B."/>
            <person name="Yu K."/>
            <person name="Liang Q."/>
            <person name="Yang W."/>
            <person name="Lou X."/>
            <person name="Chen J."/>
            <person name="Feng M."/>
            <person name="Jian J."/>
            <person name="Zhang X."/>
            <person name="Luo G."/>
            <person name="Jiang Y."/>
            <person name="Liu J."/>
            <person name="Wang Z."/>
            <person name="Sha Y."/>
            <person name="Zhang B."/>
            <person name="Wu H."/>
            <person name="Tang D."/>
            <person name="Shen Q."/>
            <person name="Xue P."/>
            <person name="Zou S."/>
            <person name="Wang X."/>
            <person name="Liu X."/>
            <person name="Wang F."/>
            <person name="Yang Y."/>
            <person name="An X."/>
            <person name="Dong Z."/>
            <person name="Zhang K."/>
            <person name="Zhang X."/>
            <person name="Luo M.C."/>
            <person name="Dvorak J."/>
            <person name="Tong Y."/>
            <person name="Wang J."/>
            <person name="Yang H."/>
            <person name="Li Z."/>
            <person name="Wang D."/>
            <person name="Zhang A."/>
            <person name="Wang J."/>
        </authorList>
    </citation>
    <scope>NUCLEOTIDE SEQUENCE</scope>
    <source>
        <strain evidence="3">cv. G1812</strain>
    </source>
</reference>
<dbReference type="Pfam" id="PF13417">
    <property type="entry name" value="GST_N_3"/>
    <property type="match status" value="1"/>
</dbReference>
<dbReference type="PANTHER" id="PTHR44328:SF5">
    <property type="entry name" value="PROTEIN IN2-1 HOMOLOG A"/>
    <property type="match status" value="1"/>
</dbReference>
<dbReference type="Gene3D" id="3.40.30.10">
    <property type="entry name" value="Glutaredoxin"/>
    <property type="match status" value="1"/>
</dbReference>
<protein>
    <recommendedName>
        <fullName evidence="1">GST N-terminal domain-containing protein</fullName>
    </recommendedName>
</protein>
<organism evidence="2 3">
    <name type="scientific">Triticum urartu</name>
    <name type="common">Red wild einkorn</name>
    <name type="synonym">Crithodium urartu</name>
    <dbReference type="NCBI Taxonomy" id="4572"/>
    <lineage>
        <taxon>Eukaryota</taxon>
        <taxon>Viridiplantae</taxon>
        <taxon>Streptophyta</taxon>
        <taxon>Embryophyta</taxon>
        <taxon>Tracheophyta</taxon>
        <taxon>Spermatophyta</taxon>
        <taxon>Magnoliopsida</taxon>
        <taxon>Liliopsida</taxon>
        <taxon>Poales</taxon>
        <taxon>Poaceae</taxon>
        <taxon>BOP clade</taxon>
        <taxon>Pooideae</taxon>
        <taxon>Triticodae</taxon>
        <taxon>Triticeae</taxon>
        <taxon>Triticinae</taxon>
        <taxon>Triticum</taxon>
    </lineage>
</organism>
<dbReference type="GO" id="GO:0004364">
    <property type="term" value="F:glutathione transferase activity"/>
    <property type="evidence" value="ECO:0007669"/>
    <property type="project" value="InterPro"/>
</dbReference>
<dbReference type="AlphaFoldDB" id="A0A8R7U7J1"/>
<dbReference type="InterPro" id="IPR036249">
    <property type="entry name" value="Thioredoxin-like_sf"/>
</dbReference>
<dbReference type="EnsemblPlants" id="TuG1812G0400002371.01.T03">
    <property type="protein sequence ID" value="TuG1812G0400002371.01.T03"/>
    <property type="gene ID" value="TuG1812G0400002371.01"/>
</dbReference>
<accession>A0A8R7U7J1</accession>
<dbReference type="InterPro" id="IPR044629">
    <property type="entry name" value="GSTL1/2/3"/>
</dbReference>
<dbReference type="Gene3D" id="1.20.1050.10">
    <property type="match status" value="2"/>
</dbReference>
<evidence type="ECO:0000313" key="2">
    <source>
        <dbReference type="EnsemblPlants" id="TuG1812G0400002371.01.T03"/>
    </source>
</evidence>
<sequence length="291" mass="32416">MCGATTYVREDCTFATSARLLSAPGLPGTARYLQADAKSHLPSITEPCVEKKNKRKPCSFFVRRSVQGLQEEIKLVAINLEDKPAWYKEKVYPQGTVPSLEHDGKVTGESLDLIKYIDSNFHGPALLPQDPAKRQFADELIAYADAFTKALYSPLISQVAMSDEAVAALDKIEAALSKFSDGPFFLGQFSLVAMLIHSSLIQMPSALIPTGMFVSCDNACFNLSLQVDIAYVTILERVQIYYSHLRNYEIAKGRPNLERYTEEMNMIEVYKQTQNVPLALLDAAKRHLKIA</sequence>
<dbReference type="SUPFAM" id="SSF52833">
    <property type="entry name" value="Thioredoxin-like"/>
    <property type="match status" value="1"/>
</dbReference>
<dbReference type="PANTHER" id="PTHR44328">
    <property type="entry name" value="GLUTATHIONE S-TRANSFERASE L1"/>
    <property type="match status" value="1"/>
</dbReference>
<reference evidence="2" key="2">
    <citation type="submission" date="2018-03" db="EMBL/GenBank/DDBJ databases">
        <title>The Triticum urartu genome reveals the dynamic nature of wheat genome evolution.</title>
        <authorList>
            <person name="Ling H."/>
            <person name="Ma B."/>
            <person name="Shi X."/>
            <person name="Liu H."/>
            <person name="Dong L."/>
            <person name="Sun H."/>
            <person name="Cao Y."/>
            <person name="Gao Q."/>
            <person name="Zheng S."/>
            <person name="Li Y."/>
            <person name="Yu Y."/>
            <person name="Du H."/>
            <person name="Qi M."/>
            <person name="Li Y."/>
            <person name="Yu H."/>
            <person name="Cui Y."/>
            <person name="Wang N."/>
            <person name="Chen C."/>
            <person name="Wu H."/>
            <person name="Zhao Y."/>
            <person name="Zhang J."/>
            <person name="Li Y."/>
            <person name="Zhou W."/>
            <person name="Zhang B."/>
            <person name="Hu W."/>
            <person name="Eijk M."/>
            <person name="Tang J."/>
            <person name="Witsenboer H."/>
            <person name="Zhao S."/>
            <person name="Li Z."/>
            <person name="Zhang A."/>
            <person name="Wang D."/>
            <person name="Liang C."/>
        </authorList>
    </citation>
    <scope>NUCLEOTIDE SEQUENCE [LARGE SCALE GENOMIC DNA]</scope>
    <source>
        <strain evidence="2">cv. G1812</strain>
    </source>
</reference>